<dbReference type="SUPFAM" id="SSF50965">
    <property type="entry name" value="Galactose oxidase, central domain"/>
    <property type="match status" value="1"/>
</dbReference>
<dbReference type="Proteomes" id="UP000054683">
    <property type="component" value="Unassembled WGS sequence"/>
</dbReference>
<dbReference type="SMART" id="SM00612">
    <property type="entry name" value="Kelch"/>
    <property type="match status" value="2"/>
</dbReference>
<dbReference type="PANTHER" id="PTHR32208">
    <property type="entry name" value="SECRETED PROTEIN-RELATED"/>
    <property type="match status" value="1"/>
</dbReference>
<dbReference type="InterPro" id="IPR006652">
    <property type="entry name" value="Kelch_1"/>
</dbReference>
<organism evidence="4 5">
    <name type="scientific">Caballeronia udeis</name>
    <dbReference type="NCBI Taxonomy" id="1232866"/>
    <lineage>
        <taxon>Bacteria</taxon>
        <taxon>Pseudomonadati</taxon>
        <taxon>Pseudomonadota</taxon>
        <taxon>Betaproteobacteria</taxon>
        <taxon>Burkholderiales</taxon>
        <taxon>Burkholderiaceae</taxon>
        <taxon>Caballeronia</taxon>
    </lineage>
</organism>
<name>A0A158JEV3_9BURK</name>
<evidence type="ECO:0000256" key="1">
    <source>
        <dbReference type="ARBA" id="ARBA00022729"/>
    </source>
</evidence>
<dbReference type="PANTHER" id="PTHR32208:SF68">
    <property type="entry name" value="GALACTOSE OXIDASE"/>
    <property type="match status" value="1"/>
</dbReference>
<dbReference type="SUPFAM" id="SSF81296">
    <property type="entry name" value="E set domains"/>
    <property type="match status" value="1"/>
</dbReference>
<feature type="domain" description="Glyoxal oxidase N-terminal" evidence="2">
    <location>
        <begin position="99"/>
        <end position="397"/>
    </location>
</feature>
<dbReference type="InterPro" id="IPR014756">
    <property type="entry name" value="Ig_E-set"/>
</dbReference>
<feature type="domain" description="Galactose oxidase-like Early set" evidence="3">
    <location>
        <begin position="428"/>
        <end position="521"/>
    </location>
</feature>
<dbReference type="Gene3D" id="2.60.40.10">
    <property type="entry name" value="Immunoglobulins"/>
    <property type="match status" value="1"/>
</dbReference>
<dbReference type="InterPro" id="IPR009880">
    <property type="entry name" value="Glyoxal_oxidase_N"/>
</dbReference>
<accession>A0A158JEV3</accession>
<dbReference type="EMBL" id="FCOK02000084">
    <property type="protein sequence ID" value="SAL67382.1"/>
    <property type="molecule type" value="Genomic_DNA"/>
</dbReference>
<evidence type="ECO:0000313" key="5">
    <source>
        <dbReference type="Proteomes" id="UP000054683"/>
    </source>
</evidence>
<dbReference type="AlphaFoldDB" id="A0A158JEV3"/>
<dbReference type="Pfam" id="PF07250">
    <property type="entry name" value="Glyoxal_oxid_N"/>
    <property type="match status" value="1"/>
</dbReference>
<protein>
    <submittedName>
        <fullName evidence="4">Oxidase</fullName>
    </submittedName>
</protein>
<dbReference type="Pfam" id="PF09118">
    <property type="entry name" value="GO-like_E_set"/>
    <property type="match status" value="1"/>
</dbReference>
<reference evidence="4 5" key="1">
    <citation type="submission" date="2016-01" db="EMBL/GenBank/DDBJ databases">
        <authorList>
            <person name="Oliw E.H."/>
        </authorList>
    </citation>
    <scope>NUCLEOTIDE SEQUENCE [LARGE SCALE GENOMIC DNA]</scope>
    <source>
        <strain evidence="4">LMG 27134</strain>
    </source>
</reference>
<evidence type="ECO:0000259" key="3">
    <source>
        <dbReference type="Pfam" id="PF09118"/>
    </source>
</evidence>
<sequence>MKRNRFPTSNPKSSETATKALALIVLGSMLIATCRDVTAQTVPPSQWSAPISLPLVPVAAANLPNGKVLVWSADSPLDFTGGEVNLSKHQNNGGTYTAIFDPTTGTSTQAFVTNIGHDMFCPGIANLPNGDIFVTGGSSSAKVSDFNPASGQWTSQKQMNIARAYHGSVTLSNGDVFVLGGSWNGGQGGKSGETWSNSGWKENTVVTANWGDPDVTNDAAGIYRADNHMWLFADSNGLVFHAGPSRAMQWIGTAGTGSMSTSVNRGADNDAMTGNAVMYDVRKILAVGGAPSYENAYATSNATLIDISSGAANTRTIAPMSYQRAFANSVALPSGEVVVVGGQTYPQPFSDDNAILTPEIWSPATETFRPLAAQAVPRTYHSIALLLPDGRVLSGGGGLCGGCSTNHTNVEILTPPYLLNPDGSPASRPKILSAPTSASLGASISVSTDRTVSAFALMRLSSVTHSLNNEQRRVPLSFSASRAGQYVLNIPGDSGVAVPGYYMLFALDANGVPSVSSTIRIH</sequence>
<dbReference type="InterPro" id="IPR013783">
    <property type="entry name" value="Ig-like_fold"/>
</dbReference>
<dbReference type="InterPro" id="IPR015202">
    <property type="entry name" value="GO-like_E_set"/>
</dbReference>
<dbReference type="Gene3D" id="2.130.10.80">
    <property type="entry name" value="Galactose oxidase/kelch, beta-propeller"/>
    <property type="match status" value="1"/>
</dbReference>
<dbReference type="InterPro" id="IPR011043">
    <property type="entry name" value="Gal_Oxase/kelch_b-propeller"/>
</dbReference>
<evidence type="ECO:0000313" key="4">
    <source>
        <dbReference type="EMBL" id="SAL67382.1"/>
    </source>
</evidence>
<dbReference type="CDD" id="cd02851">
    <property type="entry name" value="E_set_GO_C"/>
    <property type="match status" value="1"/>
</dbReference>
<dbReference type="OrthoDB" id="8673369at2"/>
<keyword evidence="1" id="KW-0732">Signal</keyword>
<evidence type="ECO:0000259" key="2">
    <source>
        <dbReference type="Pfam" id="PF07250"/>
    </source>
</evidence>
<gene>
    <name evidence="4" type="ORF">AWB69_07728</name>
</gene>
<proteinExistence type="predicted"/>
<dbReference type="InterPro" id="IPR037293">
    <property type="entry name" value="Gal_Oxidase_central_sf"/>
</dbReference>
<dbReference type="RefSeq" id="WP_062091861.1">
    <property type="nucleotide sequence ID" value="NZ_FCOK02000084.1"/>
</dbReference>